<sequence length="703" mass="78664">MEALIPVINKLQDVFNTVGTDIIQLPQIAVVGTQSSGKSSVLESLVGKDLLPRGTGIVTRRPLILQLVHVDPEDRRKTSEENGICFFLIIYTDFDEIRQEIENETERVSGNNKGISDEPIQLKIFSPHVVNLTLVDLPGITKVPVGDQPKDIELQIRELILKYISNPNCIILAVTAANTDMATSEALKVARDVDPDGQHTKVYFGLLVHFLFFFAHNVCTFQFVSQLDINNKKSVVDSIRDEHAFLQKKYPSLANRNGTKYLARTLNRLLMHHIRDCLPELKTRINVLAAQYQSLLGSYGEPVEDMSATLLQIITKFATEYCNTIEGTAKYIETAELCGGARICYIFHETFGRTLESVDPLGGLTTIDVLTAIRNATGPRPALFVPEVSFELLVKRQVKRLEEPSLRCVELVHEEMQRIIQHCSNYSTQELLRFPKLHDAIVEVVTSLLRKRLPVTNEMVHNLVAIELAYINTKHPDFADACGLMNNNIEEQRRNRMRELPSAVPRDKSLKGPGGQSVSPTEQPPAEGDGPKVCCMAGGAQGEQEGGTGTWRGMLKKGDESQGEDRTKPQSSVPASPQKGHAVNLLDVPVPVARKLSAREQRDCEVIERLIKSYFLIVRKNIQDSVPKAVMHFLVNHVKDSLQSELVGQLYKPALLDDLLTESEDMAQRRNEAADMLKVTAVMTYKVKIIVNIFIYNDKYILI</sequence>
<evidence type="ECO:0000256" key="6">
    <source>
        <dbReference type="ARBA" id="ARBA00004555"/>
    </source>
</evidence>
<proteinExistence type="inferred from homology"/>
<dbReference type="Ensembl" id="ENSCCRT00020032795.1">
    <property type="protein sequence ID" value="ENSCCRP00020029959.1"/>
    <property type="gene ID" value="ENSCCRG00020013608.1"/>
</dbReference>
<dbReference type="GO" id="GO:0006897">
    <property type="term" value="P:endocytosis"/>
    <property type="evidence" value="ECO:0007669"/>
    <property type="project" value="TreeGrafter"/>
</dbReference>
<dbReference type="SMART" id="SM00053">
    <property type="entry name" value="DYNc"/>
    <property type="match status" value="1"/>
</dbReference>
<feature type="compositionally biased region" description="Gly residues" evidence="26">
    <location>
        <begin position="539"/>
        <end position="550"/>
    </location>
</feature>
<dbReference type="PRINTS" id="PR00195">
    <property type="entry name" value="DYNAMIN"/>
</dbReference>
<evidence type="ECO:0000256" key="13">
    <source>
        <dbReference type="ARBA" id="ARBA00022801"/>
    </source>
</evidence>
<dbReference type="Pfam" id="PF02212">
    <property type="entry name" value="GED"/>
    <property type="match status" value="1"/>
</dbReference>
<reference evidence="29" key="1">
    <citation type="submission" date="2025-08" db="UniProtKB">
        <authorList>
            <consortium name="Ensembl"/>
        </authorList>
    </citation>
    <scope>IDENTIFICATION</scope>
</reference>
<feature type="region of interest" description="Disordered" evidence="26">
    <location>
        <begin position="500"/>
        <end position="579"/>
    </location>
</feature>
<dbReference type="PROSITE" id="PS51718">
    <property type="entry name" value="G_DYNAMIN_2"/>
    <property type="match status" value="1"/>
</dbReference>
<keyword evidence="10" id="KW-0963">Cytoplasm</keyword>
<dbReference type="AlphaFoldDB" id="A0A8C2DPT8"/>
<dbReference type="PROSITE" id="PS51388">
    <property type="entry name" value="GED"/>
    <property type="match status" value="1"/>
</dbReference>
<feature type="domain" description="Dynamin-type G" evidence="28">
    <location>
        <begin position="22"/>
        <end position="279"/>
    </location>
</feature>
<dbReference type="GO" id="GO:0005741">
    <property type="term" value="C:mitochondrial outer membrane"/>
    <property type="evidence" value="ECO:0007669"/>
    <property type="project" value="UniProtKB-SubCell"/>
</dbReference>
<evidence type="ECO:0000256" key="3">
    <source>
        <dbReference type="ARBA" id="ARBA00004432"/>
    </source>
</evidence>
<dbReference type="EC" id="3.6.5.5" evidence="8"/>
<evidence type="ECO:0000256" key="7">
    <source>
        <dbReference type="ARBA" id="ARBA00004600"/>
    </source>
</evidence>
<keyword evidence="20" id="KW-0472">Membrane</keyword>
<dbReference type="GO" id="GO:0005829">
    <property type="term" value="C:cytosol"/>
    <property type="evidence" value="ECO:0007669"/>
    <property type="project" value="UniProtKB-SubCell"/>
</dbReference>
<dbReference type="GO" id="GO:0005777">
    <property type="term" value="C:peroxisome"/>
    <property type="evidence" value="ECO:0007669"/>
    <property type="project" value="UniProtKB-SubCell"/>
</dbReference>
<keyword evidence="11 25" id="KW-0547">Nucleotide-binding</keyword>
<evidence type="ECO:0000256" key="19">
    <source>
        <dbReference type="ARBA" id="ARBA00023134"/>
    </source>
</evidence>
<feature type="domain" description="GED" evidence="27">
    <location>
        <begin position="604"/>
        <end position="695"/>
    </location>
</feature>
<evidence type="ECO:0000256" key="16">
    <source>
        <dbReference type="ARBA" id="ARBA00023108"/>
    </source>
</evidence>
<dbReference type="GO" id="GO:0016559">
    <property type="term" value="P:peroxisome fission"/>
    <property type="evidence" value="ECO:0007669"/>
    <property type="project" value="TreeGrafter"/>
</dbReference>
<evidence type="ECO:0000256" key="23">
    <source>
        <dbReference type="ARBA" id="ARBA00023329"/>
    </source>
</evidence>
<dbReference type="InterPro" id="IPR019762">
    <property type="entry name" value="Dynamin_GTPase_CS"/>
</dbReference>
<evidence type="ECO:0000256" key="10">
    <source>
        <dbReference type="ARBA" id="ARBA00022490"/>
    </source>
</evidence>
<dbReference type="PANTHER" id="PTHR11566:SF39">
    <property type="entry name" value="DYNAMIN-1-LIKE PROTEIN"/>
    <property type="match status" value="1"/>
</dbReference>
<dbReference type="Gene3D" id="3.40.50.300">
    <property type="entry name" value="P-loop containing nucleotide triphosphate hydrolases"/>
    <property type="match status" value="1"/>
</dbReference>
<dbReference type="GO" id="GO:0005794">
    <property type="term" value="C:Golgi apparatus"/>
    <property type="evidence" value="ECO:0007669"/>
    <property type="project" value="UniProtKB-SubCell"/>
</dbReference>
<keyword evidence="17" id="KW-0446">Lipid-binding</keyword>
<evidence type="ECO:0000256" key="1">
    <source>
        <dbReference type="ARBA" id="ARBA00004184"/>
    </source>
</evidence>
<comment type="similarity">
    <text evidence="25">Belongs to the TRAFAC class dynamin-like GTPase superfamily. Dynamin/Fzo/YdjA family.</text>
</comment>
<evidence type="ECO:0000256" key="5">
    <source>
        <dbReference type="ARBA" id="ARBA00004514"/>
    </source>
</evidence>
<dbReference type="GO" id="GO:0008289">
    <property type="term" value="F:lipid binding"/>
    <property type="evidence" value="ECO:0007669"/>
    <property type="project" value="UniProtKB-KW"/>
</dbReference>
<dbReference type="GO" id="GO:0048511">
    <property type="term" value="P:rhythmic process"/>
    <property type="evidence" value="ECO:0007669"/>
    <property type="project" value="UniProtKB-KW"/>
</dbReference>
<dbReference type="InterPro" id="IPR000375">
    <property type="entry name" value="Dynamin_stalk"/>
</dbReference>
<evidence type="ECO:0000256" key="4">
    <source>
        <dbReference type="ARBA" id="ARBA00004450"/>
    </source>
</evidence>
<keyword evidence="23" id="KW-0968">Cytoplasmic vesicle</keyword>
<dbReference type="GO" id="GO:0030672">
    <property type="term" value="C:synaptic vesicle membrane"/>
    <property type="evidence" value="ECO:0007669"/>
    <property type="project" value="UniProtKB-SubCell"/>
</dbReference>
<evidence type="ECO:0000256" key="12">
    <source>
        <dbReference type="ARBA" id="ARBA00022787"/>
    </source>
</evidence>
<dbReference type="InterPro" id="IPR020850">
    <property type="entry name" value="GED_dom"/>
</dbReference>
<organism evidence="29 30">
    <name type="scientific">Cyprinus carpio</name>
    <name type="common">Common carp</name>
    <dbReference type="NCBI Taxonomy" id="7962"/>
    <lineage>
        <taxon>Eukaryota</taxon>
        <taxon>Metazoa</taxon>
        <taxon>Chordata</taxon>
        <taxon>Craniata</taxon>
        <taxon>Vertebrata</taxon>
        <taxon>Euteleostomi</taxon>
        <taxon>Actinopterygii</taxon>
        <taxon>Neopterygii</taxon>
        <taxon>Teleostei</taxon>
        <taxon>Ostariophysi</taxon>
        <taxon>Cypriniformes</taxon>
        <taxon>Cyprinidae</taxon>
        <taxon>Cyprininae</taxon>
        <taxon>Cyprinus</taxon>
    </lineage>
</organism>
<name>A0A8C2DPT8_CYPCA</name>
<evidence type="ECO:0000256" key="2">
    <source>
        <dbReference type="ARBA" id="ARBA00004275"/>
    </source>
</evidence>
<evidence type="ECO:0000259" key="28">
    <source>
        <dbReference type="PROSITE" id="PS51718"/>
    </source>
</evidence>
<dbReference type="GO" id="GO:0005874">
    <property type="term" value="C:microtubule"/>
    <property type="evidence" value="ECO:0007669"/>
    <property type="project" value="TreeGrafter"/>
</dbReference>
<dbReference type="InterPro" id="IPR022812">
    <property type="entry name" value="Dynamin"/>
</dbReference>
<evidence type="ECO:0000256" key="17">
    <source>
        <dbReference type="ARBA" id="ARBA00023121"/>
    </source>
</evidence>
<keyword evidence="21" id="KW-0576">Peroxisome</keyword>
<dbReference type="InterPro" id="IPR027417">
    <property type="entry name" value="P-loop_NTPase"/>
</dbReference>
<keyword evidence="15" id="KW-0333">Golgi apparatus</keyword>
<evidence type="ECO:0000256" key="9">
    <source>
        <dbReference type="ARBA" id="ARBA00018833"/>
    </source>
</evidence>
<evidence type="ECO:0000256" key="24">
    <source>
        <dbReference type="ARBA" id="ARBA00048040"/>
    </source>
</evidence>
<keyword evidence="18" id="KW-0496">Mitochondrion</keyword>
<accession>A0A8C2DPT8</accession>
<protein>
    <recommendedName>
        <fullName evidence="9">Dynamin-1-like protein</fullName>
        <ecNumber evidence="8">3.6.5.5</ecNumber>
    </recommendedName>
</protein>
<dbReference type="InterPro" id="IPR001401">
    <property type="entry name" value="Dynamin_GTPase"/>
</dbReference>
<dbReference type="Pfam" id="PF00350">
    <property type="entry name" value="Dynamin_N"/>
    <property type="match status" value="1"/>
</dbReference>
<dbReference type="SMART" id="SM00302">
    <property type="entry name" value="GED"/>
    <property type="match status" value="1"/>
</dbReference>
<evidence type="ECO:0000256" key="18">
    <source>
        <dbReference type="ARBA" id="ARBA00023128"/>
    </source>
</evidence>
<dbReference type="SUPFAM" id="SSF52540">
    <property type="entry name" value="P-loop containing nucleoside triphosphate hydrolases"/>
    <property type="match status" value="1"/>
</dbReference>
<evidence type="ECO:0000313" key="30">
    <source>
        <dbReference type="Proteomes" id="UP000694701"/>
    </source>
</evidence>
<dbReference type="PROSITE" id="PS00410">
    <property type="entry name" value="G_DYNAMIN_1"/>
    <property type="match status" value="1"/>
</dbReference>
<dbReference type="InterPro" id="IPR030381">
    <property type="entry name" value="G_DYNAMIN_dom"/>
</dbReference>
<evidence type="ECO:0000256" key="15">
    <source>
        <dbReference type="ARBA" id="ARBA00023034"/>
    </source>
</evidence>
<dbReference type="FunFam" id="1.20.120.1240:FF:000001">
    <property type="entry name" value="Dynamin 1 like"/>
    <property type="match status" value="1"/>
</dbReference>
<evidence type="ECO:0000256" key="22">
    <source>
        <dbReference type="ARBA" id="ARBA00023176"/>
    </source>
</evidence>
<comment type="subcellular location">
    <subcellularLocation>
        <location evidence="5">Cytoplasm</location>
        <location evidence="5">Cytosol</location>
    </subcellularLocation>
    <subcellularLocation>
        <location evidence="3">Cytoplasmic vesicle</location>
        <location evidence="3">Secretory vesicle</location>
        <location evidence="3">Synaptic vesicle membrane</location>
    </subcellularLocation>
    <subcellularLocation>
        <location evidence="1">Endomembrane system</location>
        <topology evidence="1">Peripheral membrane protein</topology>
    </subcellularLocation>
    <subcellularLocation>
        <location evidence="6">Golgi apparatus</location>
    </subcellularLocation>
    <subcellularLocation>
        <location evidence="7">Membrane</location>
        <location evidence="7">Clathrin-coated pit</location>
    </subcellularLocation>
    <subcellularLocation>
        <location evidence="4">Mitochondrion outer membrane</location>
        <topology evidence="4">Peripheral membrane protein</topology>
    </subcellularLocation>
    <subcellularLocation>
        <location evidence="2">Peroxisome</location>
    </subcellularLocation>
</comment>
<dbReference type="GO" id="GO:0003924">
    <property type="term" value="F:GTPase activity"/>
    <property type="evidence" value="ECO:0007669"/>
    <property type="project" value="InterPro"/>
</dbReference>
<feature type="compositionally biased region" description="Basic and acidic residues" evidence="26">
    <location>
        <begin position="500"/>
        <end position="510"/>
    </location>
</feature>
<dbReference type="GO" id="GO:0008017">
    <property type="term" value="F:microtubule binding"/>
    <property type="evidence" value="ECO:0007669"/>
    <property type="project" value="TreeGrafter"/>
</dbReference>
<dbReference type="Proteomes" id="UP000694701">
    <property type="component" value="Unplaced"/>
</dbReference>
<dbReference type="PANTHER" id="PTHR11566">
    <property type="entry name" value="DYNAMIN"/>
    <property type="match status" value="1"/>
</dbReference>
<evidence type="ECO:0000256" key="20">
    <source>
        <dbReference type="ARBA" id="ARBA00023136"/>
    </source>
</evidence>
<keyword evidence="19 25" id="KW-0342">GTP-binding</keyword>
<evidence type="ECO:0000256" key="26">
    <source>
        <dbReference type="SAM" id="MobiDB-lite"/>
    </source>
</evidence>
<keyword evidence="14" id="KW-0770">Synapse</keyword>
<keyword evidence="12" id="KW-1000">Mitochondrion outer membrane</keyword>
<evidence type="ECO:0000259" key="27">
    <source>
        <dbReference type="PROSITE" id="PS51388"/>
    </source>
</evidence>
<keyword evidence="16" id="KW-0090">Biological rhythms</keyword>
<dbReference type="GO" id="GO:0000266">
    <property type="term" value="P:mitochondrial fission"/>
    <property type="evidence" value="ECO:0007669"/>
    <property type="project" value="TreeGrafter"/>
</dbReference>
<keyword evidence="13" id="KW-0378">Hydrolase</keyword>
<evidence type="ECO:0000256" key="14">
    <source>
        <dbReference type="ARBA" id="ARBA00023018"/>
    </source>
</evidence>
<feature type="compositionally biased region" description="Basic and acidic residues" evidence="26">
    <location>
        <begin position="556"/>
        <end position="568"/>
    </location>
</feature>
<dbReference type="InterPro" id="IPR003130">
    <property type="entry name" value="GED"/>
</dbReference>
<evidence type="ECO:0000256" key="11">
    <source>
        <dbReference type="ARBA" id="ARBA00022741"/>
    </source>
</evidence>
<dbReference type="GO" id="GO:0043653">
    <property type="term" value="P:mitochondrial fragmentation involved in apoptotic process"/>
    <property type="evidence" value="ECO:0007669"/>
    <property type="project" value="TreeGrafter"/>
</dbReference>
<dbReference type="InterPro" id="IPR045063">
    <property type="entry name" value="Dynamin_N"/>
</dbReference>
<evidence type="ECO:0000256" key="8">
    <source>
        <dbReference type="ARBA" id="ARBA00011980"/>
    </source>
</evidence>
<dbReference type="CDD" id="cd08771">
    <property type="entry name" value="DLP_1"/>
    <property type="match status" value="1"/>
</dbReference>
<dbReference type="Gene3D" id="1.20.120.1240">
    <property type="entry name" value="Dynamin, middle domain"/>
    <property type="match status" value="1"/>
</dbReference>
<dbReference type="GO" id="GO:0048312">
    <property type="term" value="P:intracellular distribution of mitochondria"/>
    <property type="evidence" value="ECO:0007669"/>
    <property type="project" value="TreeGrafter"/>
</dbReference>
<keyword evidence="22" id="KW-0168">Coated pit</keyword>
<evidence type="ECO:0000256" key="25">
    <source>
        <dbReference type="RuleBase" id="RU003932"/>
    </source>
</evidence>
<dbReference type="GO" id="GO:0005525">
    <property type="term" value="F:GTP binding"/>
    <property type="evidence" value="ECO:0007669"/>
    <property type="project" value="UniProtKB-KW"/>
</dbReference>
<evidence type="ECO:0000313" key="29">
    <source>
        <dbReference type="Ensembl" id="ENSCCRP00020029959.1"/>
    </source>
</evidence>
<evidence type="ECO:0000256" key="21">
    <source>
        <dbReference type="ARBA" id="ARBA00023140"/>
    </source>
</evidence>
<dbReference type="GO" id="GO:0005905">
    <property type="term" value="C:clathrin-coated pit"/>
    <property type="evidence" value="ECO:0007669"/>
    <property type="project" value="UniProtKB-SubCell"/>
</dbReference>
<dbReference type="Pfam" id="PF01031">
    <property type="entry name" value="Dynamin_M"/>
    <property type="match status" value="1"/>
</dbReference>
<comment type="catalytic activity">
    <reaction evidence="24">
        <text>GTP + H2O = GDP + phosphate + H(+)</text>
        <dbReference type="Rhea" id="RHEA:19669"/>
        <dbReference type="ChEBI" id="CHEBI:15377"/>
        <dbReference type="ChEBI" id="CHEBI:15378"/>
        <dbReference type="ChEBI" id="CHEBI:37565"/>
        <dbReference type="ChEBI" id="CHEBI:43474"/>
        <dbReference type="ChEBI" id="CHEBI:58189"/>
        <dbReference type="EC" id="3.6.5.5"/>
    </reaction>
</comment>